<dbReference type="AlphaFoldDB" id="A0A644VH75"/>
<gene>
    <name evidence="1" type="ORF">SDC9_36674</name>
</gene>
<comment type="caution">
    <text evidence="1">The sequence shown here is derived from an EMBL/GenBank/DDBJ whole genome shotgun (WGS) entry which is preliminary data.</text>
</comment>
<dbReference type="PROSITE" id="PS51257">
    <property type="entry name" value="PROKAR_LIPOPROTEIN"/>
    <property type="match status" value="1"/>
</dbReference>
<dbReference type="EMBL" id="VSSQ01000309">
    <property type="protein sequence ID" value="MPL90620.1"/>
    <property type="molecule type" value="Genomic_DNA"/>
</dbReference>
<sequence length="85" mass="9165">MKKVLFVLGIAAAFSFAACDSAKDCACDIVNEGDGTVVMRASEVEGNLDVLEFDGDCADITWSDYSGIYKTEVIMEGNKLKCVEK</sequence>
<accession>A0A644VH75</accession>
<evidence type="ECO:0000313" key="1">
    <source>
        <dbReference type="EMBL" id="MPL90620.1"/>
    </source>
</evidence>
<reference evidence="1" key="1">
    <citation type="submission" date="2019-08" db="EMBL/GenBank/DDBJ databases">
        <authorList>
            <person name="Kucharzyk K."/>
            <person name="Murdoch R.W."/>
            <person name="Higgins S."/>
            <person name="Loffler F."/>
        </authorList>
    </citation>
    <scope>NUCLEOTIDE SEQUENCE</scope>
</reference>
<proteinExistence type="predicted"/>
<name>A0A644VH75_9ZZZZ</name>
<protein>
    <submittedName>
        <fullName evidence="1">Uncharacterized protein</fullName>
    </submittedName>
</protein>
<organism evidence="1">
    <name type="scientific">bioreactor metagenome</name>
    <dbReference type="NCBI Taxonomy" id="1076179"/>
    <lineage>
        <taxon>unclassified sequences</taxon>
        <taxon>metagenomes</taxon>
        <taxon>ecological metagenomes</taxon>
    </lineage>
</organism>